<dbReference type="GO" id="GO:0000981">
    <property type="term" value="F:DNA-binding transcription factor activity, RNA polymerase II-specific"/>
    <property type="evidence" value="ECO:0007669"/>
    <property type="project" value="InterPro"/>
</dbReference>
<sequence>MSGNGALVPQAETTDTESRPRSKSHQLMSFTVFNNLPAAFFSLSHSWNLLHPHTVYVSVMRSQEITALKACRPCSKAKTRCDPGPSSQACQRCHRLRKECTKQAPGAHSLGKPRTRTLTDVRRLEKKLENMTSLLGPSQQPIADIISNCGCLTPVGQMPQVSQAQTCSSSGSNETSQATVAIFHQRMATRFPFVVCAPSMSDDELLVRKPFLHMVMSMIACQDQEAQWAIAGKVKAYLVERVVVNGEASLDLFQGFLLFLACFDRCGGVCGNRAHIYVPSPEQLCNYLHLLVAQSRNLGLARDVSSGAPMSVLSYMKCRQFERPSGPGRTLEERKAYLGCFYLVTMISMCLGESEPMQYTSYMEESYQVLQAAAQGESDRYLLCLVDLARMAEKIHRTLQPDHPHGSTGSSVCAHGGMAIRWLQKELEQLKPALAFNDPTQSSFLLLQYHNLELFIYRTALRRDPDLKPSPYLPTHLTTLHACLHAVKSFFDTFFAIPSSAFFHMPYLLWCQLGHGFLMLSHISVYDDGDADDDDPAKNLWDREYARQVIDYQATVDRLTQKVADAVAVAREEGTLVPRVFGKVASRIAMWRDAHARQEEALRQRQRQRSMVRSAAATSTSTTSPEIVVGMEMETEELVPGMGLEDLLMIGPMWEFLPF</sequence>
<feature type="region of interest" description="Disordered" evidence="7">
    <location>
        <begin position="603"/>
        <end position="625"/>
    </location>
</feature>
<evidence type="ECO:0000313" key="10">
    <source>
        <dbReference type="Proteomes" id="UP000248817"/>
    </source>
</evidence>
<gene>
    <name evidence="9" type="ORF">BP00DRAFT_413187</name>
</gene>
<dbReference type="PANTHER" id="PTHR31845">
    <property type="entry name" value="FINGER DOMAIN PROTEIN, PUTATIVE-RELATED"/>
    <property type="match status" value="1"/>
</dbReference>
<evidence type="ECO:0000256" key="7">
    <source>
        <dbReference type="SAM" id="MobiDB-lite"/>
    </source>
</evidence>
<dbReference type="InterPro" id="IPR001138">
    <property type="entry name" value="Zn2Cys6_DnaBD"/>
</dbReference>
<feature type="region of interest" description="Disordered" evidence="7">
    <location>
        <begin position="1"/>
        <end position="23"/>
    </location>
</feature>
<accession>A0A2V5IJB0</accession>
<protein>
    <recommendedName>
        <fullName evidence="8">Zn(2)-C6 fungal-type domain-containing protein</fullName>
    </recommendedName>
</protein>
<dbReference type="InterPro" id="IPR051089">
    <property type="entry name" value="prtT"/>
</dbReference>
<evidence type="ECO:0000256" key="1">
    <source>
        <dbReference type="ARBA" id="ARBA00004123"/>
    </source>
</evidence>
<dbReference type="CDD" id="cd12148">
    <property type="entry name" value="fungal_TF_MHR"/>
    <property type="match status" value="1"/>
</dbReference>
<dbReference type="PROSITE" id="PS00463">
    <property type="entry name" value="ZN2_CY6_FUNGAL_1"/>
    <property type="match status" value="1"/>
</dbReference>
<proteinExistence type="predicted"/>
<keyword evidence="6" id="KW-0539">Nucleus</keyword>
<dbReference type="CDD" id="cd00067">
    <property type="entry name" value="GAL4"/>
    <property type="match status" value="1"/>
</dbReference>
<reference evidence="9 10" key="1">
    <citation type="submission" date="2018-02" db="EMBL/GenBank/DDBJ databases">
        <title>The genomes of Aspergillus section Nigri reveals drivers in fungal speciation.</title>
        <authorList>
            <consortium name="DOE Joint Genome Institute"/>
            <person name="Vesth T.C."/>
            <person name="Nybo J."/>
            <person name="Theobald S."/>
            <person name="Brandl J."/>
            <person name="Frisvad J.C."/>
            <person name="Nielsen K.F."/>
            <person name="Lyhne E.K."/>
            <person name="Kogle M.E."/>
            <person name="Kuo A."/>
            <person name="Riley R."/>
            <person name="Clum A."/>
            <person name="Nolan M."/>
            <person name="Lipzen A."/>
            <person name="Salamov A."/>
            <person name="Henrissat B."/>
            <person name="Wiebenga A."/>
            <person name="De vries R.P."/>
            <person name="Grigoriev I.V."/>
            <person name="Mortensen U.H."/>
            <person name="Andersen M.R."/>
            <person name="Baker S.E."/>
        </authorList>
    </citation>
    <scope>NUCLEOTIDE SEQUENCE [LARGE SCALE GENOMIC DNA]</scope>
    <source>
        <strain evidence="9 10">CBS 114.80</strain>
    </source>
</reference>
<dbReference type="GO" id="GO:0005634">
    <property type="term" value="C:nucleus"/>
    <property type="evidence" value="ECO:0007669"/>
    <property type="project" value="UniProtKB-SubCell"/>
</dbReference>
<evidence type="ECO:0000256" key="5">
    <source>
        <dbReference type="ARBA" id="ARBA00023163"/>
    </source>
</evidence>
<dbReference type="GO" id="GO:0009893">
    <property type="term" value="P:positive regulation of metabolic process"/>
    <property type="evidence" value="ECO:0007669"/>
    <property type="project" value="UniProtKB-ARBA"/>
</dbReference>
<dbReference type="Gene3D" id="4.10.240.10">
    <property type="entry name" value="Zn(2)-C6 fungal-type DNA-binding domain"/>
    <property type="match status" value="1"/>
</dbReference>
<keyword evidence="3" id="KW-0805">Transcription regulation</keyword>
<dbReference type="GO" id="GO:0000976">
    <property type="term" value="F:transcription cis-regulatory region binding"/>
    <property type="evidence" value="ECO:0007669"/>
    <property type="project" value="TreeGrafter"/>
</dbReference>
<keyword evidence="10" id="KW-1185">Reference proteome</keyword>
<evidence type="ECO:0000256" key="2">
    <source>
        <dbReference type="ARBA" id="ARBA00022833"/>
    </source>
</evidence>
<keyword evidence="4" id="KW-0238">DNA-binding</keyword>
<keyword evidence="5" id="KW-0804">Transcription</keyword>
<feature type="domain" description="Zn(2)-C6 fungal-type" evidence="8">
    <location>
        <begin position="70"/>
        <end position="100"/>
    </location>
</feature>
<dbReference type="EMBL" id="KZ825477">
    <property type="protein sequence ID" value="PYI34284.1"/>
    <property type="molecule type" value="Genomic_DNA"/>
</dbReference>
<evidence type="ECO:0000259" key="8">
    <source>
        <dbReference type="PROSITE" id="PS00463"/>
    </source>
</evidence>
<dbReference type="Proteomes" id="UP000248817">
    <property type="component" value="Unassembled WGS sequence"/>
</dbReference>
<evidence type="ECO:0000313" key="9">
    <source>
        <dbReference type="EMBL" id="PYI34284.1"/>
    </source>
</evidence>
<evidence type="ECO:0000256" key="4">
    <source>
        <dbReference type="ARBA" id="ARBA00023125"/>
    </source>
</evidence>
<dbReference type="GO" id="GO:0008270">
    <property type="term" value="F:zinc ion binding"/>
    <property type="evidence" value="ECO:0007669"/>
    <property type="project" value="InterPro"/>
</dbReference>
<dbReference type="AlphaFoldDB" id="A0A2V5IJB0"/>
<dbReference type="SUPFAM" id="SSF57701">
    <property type="entry name" value="Zn2/Cys6 DNA-binding domain"/>
    <property type="match status" value="1"/>
</dbReference>
<evidence type="ECO:0000256" key="6">
    <source>
        <dbReference type="ARBA" id="ARBA00023242"/>
    </source>
</evidence>
<evidence type="ECO:0000256" key="3">
    <source>
        <dbReference type="ARBA" id="ARBA00023015"/>
    </source>
</evidence>
<name>A0A2V5IJB0_9EURO</name>
<organism evidence="9 10">
    <name type="scientific">Aspergillus indologenus CBS 114.80</name>
    <dbReference type="NCBI Taxonomy" id="1450541"/>
    <lineage>
        <taxon>Eukaryota</taxon>
        <taxon>Fungi</taxon>
        <taxon>Dikarya</taxon>
        <taxon>Ascomycota</taxon>
        <taxon>Pezizomycotina</taxon>
        <taxon>Eurotiomycetes</taxon>
        <taxon>Eurotiomycetidae</taxon>
        <taxon>Eurotiales</taxon>
        <taxon>Aspergillaceae</taxon>
        <taxon>Aspergillus</taxon>
        <taxon>Aspergillus subgen. Circumdati</taxon>
    </lineage>
</organism>
<comment type="subcellular location">
    <subcellularLocation>
        <location evidence="1">Nucleus</location>
    </subcellularLocation>
</comment>
<keyword evidence="2" id="KW-0862">Zinc</keyword>
<dbReference type="InterPro" id="IPR036864">
    <property type="entry name" value="Zn2-C6_fun-type_DNA-bd_sf"/>
</dbReference>
<dbReference type="PANTHER" id="PTHR31845:SF10">
    <property type="entry name" value="ZN(II)2CYS6 TRANSCRIPTION FACTOR (EUROFUNG)"/>
    <property type="match status" value="1"/>
</dbReference>
<feature type="compositionally biased region" description="Low complexity" evidence="7">
    <location>
        <begin position="614"/>
        <end position="624"/>
    </location>
</feature>